<dbReference type="STRING" id="1077936.SAMN05421545_1115"/>
<dbReference type="Gene3D" id="2.40.50.1020">
    <property type="entry name" value="LytTr DNA-binding domain"/>
    <property type="match status" value="1"/>
</dbReference>
<feature type="domain" description="HTH LytTR-type" evidence="4">
    <location>
        <begin position="155"/>
        <end position="253"/>
    </location>
</feature>
<feature type="modified residue" description="4-aspartylphosphate" evidence="2">
    <location>
        <position position="55"/>
    </location>
</feature>
<sequence>MARLKLMIAEDDVVIAQNLSLSLESMGYEVCQAVSSGEELLLQVHQHQPDLIILDITLDGKLDGIETAAMLAKATKVPFIFMTAFSDKDTIDRAKQTNPHAYLVKPFDARTLQSSIELAIHNAGTRQVQPDQAVAIPAQPTDTVEADNFLVHDALFVKVRNRLEKVMLEDIVWAEAQDIYCNIKTRTHLHLVSQSLKNLEQRLPATQFMRVHRSYIVQLTAIEAIEDNTILIGGKQIPIGNTHRDALLKRLQIL</sequence>
<dbReference type="SUPFAM" id="SSF52172">
    <property type="entry name" value="CheY-like"/>
    <property type="match status" value="1"/>
</dbReference>
<dbReference type="GO" id="GO:0000156">
    <property type="term" value="F:phosphorelay response regulator activity"/>
    <property type="evidence" value="ECO:0007669"/>
    <property type="project" value="TreeGrafter"/>
</dbReference>
<dbReference type="GO" id="GO:0000976">
    <property type="term" value="F:transcription cis-regulatory region binding"/>
    <property type="evidence" value="ECO:0007669"/>
    <property type="project" value="TreeGrafter"/>
</dbReference>
<dbReference type="OrthoDB" id="1646880at2"/>
<proteinExistence type="predicted"/>
<evidence type="ECO:0000256" key="2">
    <source>
        <dbReference type="PROSITE-ProRule" id="PRU00169"/>
    </source>
</evidence>
<protein>
    <submittedName>
        <fullName evidence="5">Two component transcriptional regulator, LytTR family</fullName>
    </submittedName>
</protein>
<dbReference type="EMBL" id="FTNM01000001">
    <property type="protein sequence ID" value="SIQ69978.1"/>
    <property type="molecule type" value="Genomic_DNA"/>
</dbReference>
<dbReference type="Proteomes" id="UP000185924">
    <property type="component" value="Unassembled WGS sequence"/>
</dbReference>
<accession>A0A1N6UWN6</accession>
<dbReference type="InterPro" id="IPR001789">
    <property type="entry name" value="Sig_transdc_resp-reg_receiver"/>
</dbReference>
<dbReference type="RefSeq" id="WP_007659889.1">
    <property type="nucleotide sequence ID" value="NZ_FTNM01000001.1"/>
</dbReference>
<keyword evidence="1" id="KW-0238">DNA-binding</keyword>
<gene>
    <name evidence="5" type="ORF">SAMN05421545_1115</name>
</gene>
<dbReference type="CDD" id="cd17534">
    <property type="entry name" value="REC_DC-like"/>
    <property type="match status" value="1"/>
</dbReference>
<dbReference type="PROSITE" id="PS50930">
    <property type="entry name" value="HTH_LYTTR"/>
    <property type="match status" value="1"/>
</dbReference>
<evidence type="ECO:0000256" key="1">
    <source>
        <dbReference type="ARBA" id="ARBA00023125"/>
    </source>
</evidence>
<reference evidence="6" key="1">
    <citation type="submission" date="2017-01" db="EMBL/GenBank/DDBJ databases">
        <authorList>
            <person name="Varghese N."/>
            <person name="Submissions S."/>
        </authorList>
    </citation>
    <scope>NUCLEOTIDE SEQUENCE [LARGE SCALE GENOMIC DNA]</scope>
    <source>
        <strain evidence="6">DM9</strain>
    </source>
</reference>
<dbReference type="InterPro" id="IPR039420">
    <property type="entry name" value="WalR-like"/>
</dbReference>
<dbReference type="AlphaFoldDB" id="A0A1N6UWN6"/>
<keyword evidence="6" id="KW-1185">Reference proteome</keyword>
<dbReference type="GO" id="GO:0006355">
    <property type="term" value="P:regulation of DNA-templated transcription"/>
    <property type="evidence" value="ECO:0007669"/>
    <property type="project" value="TreeGrafter"/>
</dbReference>
<dbReference type="GO" id="GO:0032993">
    <property type="term" value="C:protein-DNA complex"/>
    <property type="evidence" value="ECO:0007669"/>
    <property type="project" value="TreeGrafter"/>
</dbReference>
<dbReference type="PANTHER" id="PTHR48111">
    <property type="entry name" value="REGULATOR OF RPOS"/>
    <property type="match status" value="1"/>
</dbReference>
<dbReference type="PANTHER" id="PTHR48111:SF69">
    <property type="entry name" value="RESPONSE REGULATOR RECEIVER"/>
    <property type="match status" value="1"/>
</dbReference>
<evidence type="ECO:0000259" key="4">
    <source>
        <dbReference type="PROSITE" id="PS50930"/>
    </source>
</evidence>
<dbReference type="InterPro" id="IPR011006">
    <property type="entry name" value="CheY-like_superfamily"/>
</dbReference>
<dbReference type="Pfam" id="PF00072">
    <property type="entry name" value="Response_reg"/>
    <property type="match status" value="1"/>
</dbReference>
<dbReference type="SMART" id="SM00448">
    <property type="entry name" value="REC"/>
    <property type="match status" value="1"/>
</dbReference>
<dbReference type="Pfam" id="PF04397">
    <property type="entry name" value="LytTR"/>
    <property type="match status" value="1"/>
</dbReference>
<feature type="domain" description="Response regulatory" evidence="3">
    <location>
        <begin position="5"/>
        <end position="120"/>
    </location>
</feature>
<evidence type="ECO:0000313" key="5">
    <source>
        <dbReference type="EMBL" id="SIQ69978.1"/>
    </source>
</evidence>
<evidence type="ECO:0000259" key="3">
    <source>
        <dbReference type="PROSITE" id="PS50110"/>
    </source>
</evidence>
<organism evidence="5 6">
    <name type="scientific">Pontibacter lucknowensis</name>
    <dbReference type="NCBI Taxonomy" id="1077936"/>
    <lineage>
        <taxon>Bacteria</taxon>
        <taxon>Pseudomonadati</taxon>
        <taxon>Bacteroidota</taxon>
        <taxon>Cytophagia</taxon>
        <taxon>Cytophagales</taxon>
        <taxon>Hymenobacteraceae</taxon>
        <taxon>Pontibacter</taxon>
    </lineage>
</organism>
<dbReference type="GO" id="GO:0005829">
    <property type="term" value="C:cytosol"/>
    <property type="evidence" value="ECO:0007669"/>
    <property type="project" value="TreeGrafter"/>
</dbReference>
<dbReference type="Gene3D" id="3.40.50.2300">
    <property type="match status" value="1"/>
</dbReference>
<dbReference type="InterPro" id="IPR007492">
    <property type="entry name" value="LytTR_DNA-bd_dom"/>
</dbReference>
<keyword evidence="2" id="KW-0597">Phosphoprotein</keyword>
<dbReference type="PROSITE" id="PS50110">
    <property type="entry name" value="RESPONSE_REGULATORY"/>
    <property type="match status" value="1"/>
</dbReference>
<evidence type="ECO:0000313" key="6">
    <source>
        <dbReference type="Proteomes" id="UP000185924"/>
    </source>
</evidence>
<dbReference type="SMART" id="SM00850">
    <property type="entry name" value="LytTR"/>
    <property type="match status" value="1"/>
</dbReference>
<name>A0A1N6UWN6_9BACT</name>